<gene>
    <name evidence="7" type="ORF">H9717_12045</name>
</gene>
<dbReference type="FunFam" id="3.40.50.300:FF:000134">
    <property type="entry name" value="Iron-enterobactin ABC transporter ATP-binding protein"/>
    <property type="match status" value="1"/>
</dbReference>
<reference evidence="7" key="2">
    <citation type="submission" date="2021-04" db="EMBL/GenBank/DDBJ databases">
        <authorList>
            <person name="Gilroy R."/>
        </authorList>
    </citation>
    <scope>NUCLEOTIDE SEQUENCE</scope>
    <source>
        <strain evidence="7">CHK179-7159</strain>
    </source>
</reference>
<proteinExistence type="predicted"/>
<feature type="domain" description="ABC transporter" evidence="6">
    <location>
        <begin position="43"/>
        <end position="284"/>
    </location>
</feature>
<dbReference type="PANTHER" id="PTHR42794">
    <property type="entry name" value="HEMIN IMPORT ATP-BINDING PROTEIN HMUV"/>
    <property type="match status" value="1"/>
</dbReference>
<organism evidence="7 8">
    <name type="scientific">Candidatus Eisenbergiella merdipullorum</name>
    <dbReference type="NCBI Taxonomy" id="2838553"/>
    <lineage>
        <taxon>Bacteria</taxon>
        <taxon>Bacillati</taxon>
        <taxon>Bacillota</taxon>
        <taxon>Clostridia</taxon>
        <taxon>Lachnospirales</taxon>
        <taxon>Lachnospiraceae</taxon>
        <taxon>Eisenbergiella</taxon>
    </lineage>
</organism>
<dbReference type="InterPro" id="IPR003593">
    <property type="entry name" value="AAA+_ATPase"/>
</dbReference>
<dbReference type="PROSITE" id="PS50893">
    <property type="entry name" value="ABC_TRANSPORTER_2"/>
    <property type="match status" value="1"/>
</dbReference>
<keyword evidence="1" id="KW-0813">Transport</keyword>
<evidence type="ECO:0000313" key="7">
    <source>
        <dbReference type="EMBL" id="HJA93822.1"/>
    </source>
</evidence>
<reference evidence="7" key="1">
    <citation type="journal article" date="2021" name="PeerJ">
        <title>Extensive microbial diversity within the chicken gut microbiome revealed by metagenomics and culture.</title>
        <authorList>
            <person name="Gilroy R."/>
            <person name="Ravi A."/>
            <person name="Getino M."/>
            <person name="Pursley I."/>
            <person name="Horton D.L."/>
            <person name="Alikhan N.F."/>
            <person name="Baker D."/>
            <person name="Gharbi K."/>
            <person name="Hall N."/>
            <person name="Watson M."/>
            <person name="Adriaenssens E.M."/>
            <person name="Foster-Nyarko E."/>
            <person name="Jarju S."/>
            <person name="Secka A."/>
            <person name="Antonio M."/>
            <person name="Oren A."/>
            <person name="Chaudhuri R.R."/>
            <person name="La Ragione R."/>
            <person name="Hildebrand F."/>
            <person name="Pallen M.J."/>
        </authorList>
    </citation>
    <scope>NUCLEOTIDE SEQUENCE</scope>
    <source>
        <strain evidence="7">CHK179-7159</strain>
    </source>
</reference>
<keyword evidence="2" id="KW-0547">Nucleotide-binding</keyword>
<dbReference type="InterPro" id="IPR027417">
    <property type="entry name" value="P-loop_NTPase"/>
</dbReference>
<dbReference type="InterPro" id="IPR003439">
    <property type="entry name" value="ABC_transporter-like_ATP-bd"/>
</dbReference>
<keyword evidence="3 7" id="KW-0067">ATP-binding</keyword>
<dbReference type="Proteomes" id="UP000886858">
    <property type="component" value="Unassembled WGS sequence"/>
</dbReference>
<sequence length="307" mass="33794">MNGMKEKSGIGGENRKSEENSKGENNRKGEENHKSEEKHRTALELDNITAGYGREPVLKGISLSLRKGERMAVLGRNGSGKTTLLRVIAGLLPFSGTARICGRDVRGLKREELAKRVAMMSQFAGASLPYTVEETVRMGRYVHRPAGLFSGMLSGTDERDRKAVDACLRAAGLEEKRDRMVTELSGGQLQRVFLARALAQEPSLMLLDEPTSHMDLKYQTELVDYLKGWGEENGHAVVGVLHDISLALRLADVFCFLKDGTVLACGDASVITPQLLEETYEMDVAAWMRESAGRLEEILDGKDLPKS</sequence>
<dbReference type="PANTHER" id="PTHR42794:SF1">
    <property type="entry name" value="HEMIN IMPORT ATP-BINDING PROTEIN HMUV"/>
    <property type="match status" value="1"/>
</dbReference>
<evidence type="ECO:0000256" key="5">
    <source>
        <dbReference type="SAM" id="MobiDB-lite"/>
    </source>
</evidence>
<dbReference type="Gene3D" id="3.40.50.300">
    <property type="entry name" value="P-loop containing nucleotide triphosphate hydrolases"/>
    <property type="match status" value="1"/>
</dbReference>
<evidence type="ECO:0000256" key="1">
    <source>
        <dbReference type="ARBA" id="ARBA00022448"/>
    </source>
</evidence>
<evidence type="ECO:0000259" key="6">
    <source>
        <dbReference type="PROSITE" id="PS50893"/>
    </source>
</evidence>
<dbReference type="InterPro" id="IPR017871">
    <property type="entry name" value="ABC_transporter-like_CS"/>
</dbReference>
<dbReference type="GO" id="GO:0005524">
    <property type="term" value="F:ATP binding"/>
    <property type="evidence" value="ECO:0007669"/>
    <property type="project" value="UniProtKB-KW"/>
</dbReference>
<evidence type="ECO:0000256" key="2">
    <source>
        <dbReference type="ARBA" id="ARBA00022741"/>
    </source>
</evidence>
<name>A0A9D2KZP9_9FIRM</name>
<keyword evidence="4" id="KW-1278">Translocase</keyword>
<accession>A0A9D2KZP9</accession>
<dbReference type="SMART" id="SM00382">
    <property type="entry name" value="AAA"/>
    <property type="match status" value="1"/>
</dbReference>
<dbReference type="SUPFAM" id="SSF52540">
    <property type="entry name" value="P-loop containing nucleoside triphosphate hydrolases"/>
    <property type="match status" value="1"/>
</dbReference>
<evidence type="ECO:0000256" key="4">
    <source>
        <dbReference type="ARBA" id="ARBA00022967"/>
    </source>
</evidence>
<dbReference type="EMBL" id="DWYY01000130">
    <property type="protein sequence ID" value="HJA93822.1"/>
    <property type="molecule type" value="Genomic_DNA"/>
</dbReference>
<evidence type="ECO:0000313" key="8">
    <source>
        <dbReference type="Proteomes" id="UP000886858"/>
    </source>
</evidence>
<comment type="caution">
    <text evidence="7">The sequence shown here is derived from an EMBL/GenBank/DDBJ whole genome shotgun (WGS) entry which is preliminary data.</text>
</comment>
<protein>
    <submittedName>
        <fullName evidence="7">ABC transporter ATP-binding protein</fullName>
    </submittedName>
</protein>
<dbReference type="AlphaFoldDB" id="A0A9D2KZP9"/>
<dbReference type="GO" id="GO:0016887">
    <property type="term" value="F:ATP hydrolysis activity"/>
    <property type="evidence" value="ECO:0007669"/>
    <property type="project" value="InterPro"/>
</dbReference>
<dbReference type="CDD" id="cd03214">
    <property type="entry name" value="ABC_Iron-Siderophores_B12_Hemin"/>
    <property type="match status" value="1"/>
</dbReference>
<feature type="region of interest" description="Disordered" evidence="5">
    <location>
        <begin position="1"/>
        <end position="41"/>
    </location>
</feature>
<evidence type="ECO:0000256" key="3">
    <source>
        <dbReference type="ARBA" id="ARBA00022840"/>
    </source>
</evidence>
<dbReference type="PROSITE" id="PS00211">
    <property type="entry name" value="ABC_TRANSPORTER_1"/>
    <property type="match status" value="1"/>
</dbReference>
<dbReference type="Pfam" id="PF00005">
    <property type="entry name" value="ABC_tran"/>
    <property type="match status" value="1"/>
</dbReference>